<dbReference type="CDD" id="cd01949">
    <property type="entry name" value="GGDEF"/>
    <property type="match status" value="1"/>
</dbReference>
<proteinExistence type="predicted"/>
<gene>
    <name evidence="4" type="ORF">YC6258_01264</name>
</gene>
<organism evidence="4 5">
    <name type="scientific">Gynuella sunshinyii YC6258</name>
    <dbReference type="NCBI Taxonomy" id="1445510"/>
    <lineage>
        <taxon>Bacteria</taxon>
        <taxon>Pseudomonadati</taxon>
        <taxon>Pseudomonadota</taxon>
        <taxon>Gammaproteobacteria</taxon>
        <taxon>Oceanospirillales</taxon>
        <taxon>Saccharospirillaceae</taxon>
        <taxon>Gynuella</taxon>
    </lineage>
</organism>
<keyword evidence="1" id="KW-0812">Transmembrane</keyword>
<dbReference type="NCBIfam" id="TIGR00254">
    <property type="entry name" value="GGDEF"/>
    <property type="match status" value="1"/>
</dbReference>
<dbReference type="InterPro" id="IPR035919">
    <property type="entry name" value="EAL_sf"/>
</dbReference>
<feature type="domain" description="GGDEF" evidence="3">
    <location>
        <begin position="272"/>
        <end position="410"/>
    </location>
</feature>
<dbReference type="Gene3D" id="3.20.20.450">
    <property type="entry name" value="EAL domain"/>
    <property type="match status" value="1"/>
</dbReference>
<name>A0A0C5VFJ1_9GAMM</name>
<dbReference type="CDD" id="cd01948">
    <property type="entry name" value="EAL"/>
    <property type="match status" value="1"/>
</dbReference>
<dbReference type="OrthoDB" id="9804951at2"/>
<evidence type="ECO:0000313" key="5">
    <source>
        <dbReference type="Proteomes" id="UP000032266"/>
    </source>
</evidence>
<dbReference type="SMART" id="SM00052">
    <property type="entry name" value="EAL"/>
    <property type="match status" value="1"/>
</dbReference>
<dbReference type="Gene3D" id="3.30.70.270">
    <property type="match status" value="1"/>
</dbReference>
<dbReference type="InterPro" id="IPR043128">
    <property type="entry name" value="Rev_trsase/Diguanyl_cyclase"/>
</dbReference>
<evidence type="ECO:0000256" key="1">
    <source>
        <dbReference type="SAM" id="Phobius"/>
    </source>
</evidence>
<keyword evidence="5" id="KW-1185">Reference proteome</keyword>
<dbReference type="PANTHER" id="PTHR33121:SF70">
    <property type="entry name" value="SIGNALING PROTEIN YKOW"/>
    <property type="match status" value="1"/>
</dbReference>
<dbReference type="InterPro" id="IPR029787">
    <property type="entry name" value="Nucleotide_cyclase"/>
</dbReference>
<reference evidence="4 5" key="1">
    <citation type="submission" date="2014-01" db="EMBL/GenBank/DDBJ databases">
        <title>Full genme sequencing of cellulolytic bacterium Gynuella sunshinyii YC6258T gen. nov., sp. nov.</title>
        <authorList>
            <person name="Khan H."/>
            <person name="Chung E.J."/>
            <person name="Chung Y.R."/>
        </authorList>
    </citation>
    <scope>NUCLEOTIDE SEQUENCE [LARGE SCALE GENOMIC DNA]</scope>
    <source>
        <strain evidence="4 5">YC6258</strain>
    </source>
</reference>
<dbReference type="InterPro" id="IPR001633">
    <property type="entry name" value="EAL_dom"/>
</dbReference>
<keyword evidence="1" id="KW-0472">Membrane</keyword>
<dbReference type="EMBL" id="CP007142">
    <property type="protein sequence ID" value="AJQ93312.1"/>
    <property type="molecule type" value="Genomic_DNA"/>
</dbReference>
<dbReference type="RefSeq" id="WP_052830088.1">
    <property type="nucleotide sequence ID" value="NZ_CP007142.1"/>
</dbReference>
<dbReference type="Pfam" id="PF00563">
    <property type="entry name" value="EAL"/>
    <property type="match status" value="1"/>
</dbReference>
<evidence type="ECO:0000313" key="4">
    <source>
        <dbReference type="EMBL" id="AJQ93312.1"/>
    </source>
</evidence>
<dbReference type="PANTHER" id="PTHR33121">
    <property type="entry name" value="CYCLIC DI-GMP PHOSPHODIESTERASE PDEF"/>
    <property type="match status" value="1"/>
</dbReference>
<protein>
    <submittedName>
        <fullName evidence="4">EAL domain</fullName>
    </submittedName>
</protein>
<dbReference type="AlphaFoldDB" id="A0A0C5VFJ1"/>
<accession>A0A0C5VFJ1</accession>
<sequence>MPKSAEIKTLIVLIVFTFMTVIVYSMGSFNTTLDLLDPEEGFMIIPIQNQGAAIRKIHSKTHRLELICHIEDPYSERFCGFTVMLSNDMRHGRDFSHFQKIRFQATYNTPQVEKGMRIYLRNFNPDYSRLNDPVTIKFNSFLLPPPDGRPLTIPMNLLQVETWWIAKLNMNLEHAKVEVNNVSMVEVLSNTISSAGDYHMAVDQLTFQGELISGFNLAKILLAIWFVTAIVLLNSNRLKLQKAIISDPMTGALNRRGLLHYFEQMKSSGDYKVTTAFYINLDNFKQINDSLGHQTGDYILKCISQRIQALLTEYEPDLLTRPAFGRFSSDEYLIIFHHLNQEQVCWMDNRLHQTINEPMRYEQMDLQVYASIGIAATNKPDTFDELFAKTDTAMRIAKQSGKNQSRMFDSEVYAIRQERIKLAADLRQAINQEAFELFYMPIFASDTLKITAVEALIRCNYAPIKHIGPEIFIPVAEEYDLIQSIDLWVIETIFKQLQSNRQLNQFSNLKFSINISAKELYNVNFPNILAEWIVRYDVDPTMVELEITETCLVEVGDSVINNINRLKTLGFSIALDDFGTGYMAFNQLNLFPVDTIKIDKSFVTSFDPAKQHRSVAIEAVLLLAESFNLRTVAEGVETQEQYLYLKKQKCQFFQGYFKSPPLDWQTLCQRWDQLEGACPPENRVLGSPV</sequence>
<dbReference type="STRING" id="1445510.YC6258_01264"/>
<feature type="domain" description="EAL" evidence="2">
    <location>
        <begin position="419"/>
        <end position="675"/>
    </location>
</feature>
<dbReference type="SUPFAM" id="SSF55073">
    <property type="entry name" value="Nucleotide cyclase"/>
    <property type="match status" value="1"/>
</dbReference>
<dbReference type="SMART" id="SM00267">
    <property type="entry name" value="GGDEF"/>
    <property type="match status" value="1"/>
</dbReference>
<dbReference type="SUPFAM" id="SSF141868">
    <property type="entry name" value="EAL domain-like"/>
    <property type="match status" value="1"/>
</dbReference>
<dbReference type="InterPro" id="IPR050706">
    <property type="entry name" value="Cyclic-di-GMP_PDE-like"/>
</dbReference>
<dbReference type="PROSITE" id="PS50883">
    <property type="entry name" value="EAL"/>
    <property type="match status" value="1"/>
</dbReference>
<feature type="transmembrane region" description="Helical" evidence="1">
    <location>
        <begin position="7"/>
        <end position="27"/>
    </location>
</feature>
<dbReference type="PROSITE" id="PS50887">
    <property type="entry name" value="GGDEF"/>
    <property type="match status" value="1"/>
</dbReference>
<dbReference type="GO" id="GO:0071111">
    <property type="term" value="F:cyclic-guanylate-specific phosphodiesterase activity"/>
    <property type="evidence" value="ECO:0007669"/>
    <property type="project" value="InterPro"/>
</dbReference>
<dbReference type="KEGG" id="gsn:YC6258_01264"/>
<dbReference type="HOGENOM" id="CLU_399428_0_0_6"/>
<evidence type="ECO:0000259" key="2">
    <source>
        <dbReference type="PROSITE" id="PS50883"/>
    </source>
</evidence>
<evidence type="ECO:0000259" key="3">
    <source>
        <dbReference type="PROSITE" id="PS50887"/>
    </source>
</evidence>
<dbReference type="Pfam" id="PF00990">
    <property type="entry name" value="GGDEF"/>
    <property type="match status" value="1"/>
</dbReference>
<keyword evidence="1" id="KW-1133">Transmembrane helix</keyword>
<dbReference type="Proteomes" id="UP000032266">
    <property type="component" value="Chromosome"/>
</dbReference>
<dbReference type="InterPro" id="IPR000160">
    <property type="entry name" value="GGDEF_dom"/>
</dbReference>